<gene>
    <name evidence="2" type="ORF">ENV14_08630</name>
</gene>
<dbReference type="PANTHER" id="PTHR42250:SF1">
    <property type="entry name" value="ASCH DOMAIN-CONTAINING PROTEIN"/>
    <property type="match status" value="1"/>
</dbReference>
<dbReference type="SUPFAM" id="SSF88697">
    <property type="entry name" value="PUA domain-like"/>
    <property type="match status" value="1"/>
</dbReference>
<name>A0A7C4BD49_9CREN</name>
<dbReference type="EMBL" id="DTFF01000077">
    <property type="protein sequence ID" value="HGI88431.1"/>
    <property type="molecule type" value="Genomic_DNA"/>
</dbReference>
<reference evidence="2" key="1">
    <citation type="journal article" date="2020" name="mSystems">
        <title>Genome- and Community-Level Interaction Insights into Carbon Utilization and Element Cycling Functions of Hydrothermarchaeota in Hydrothermal Sediment.</title>
        <authorList>
            <person name="Zhou Z."/>
            <person name="Liu Y."/>
            <person name="Xu W."/>
            <person name="Pan J."/>
            <person name="Luo Z.H."/>
            <person name="Li M."/>
        </authorList>
    </citation>
    <scope>NUCLEOTIDE SEQUENCE [LARGE SCALE GENOMIC DNA]</scope>
    <source>
        <strain evidence="2">SpSt-732</strain>
    </source>
</reference>
<dbReference type="Pfam" id="PF04266">
    <property type="entry name" value="ASCH"/>
    <property type="match status" value="1"/>
</dbReference>
<dbReference type="InterPro" id="IPR015947">
    <property type="entry name" value="PUA-like_sf"/>
</dbReference>
<organism evidence="2">
    <name type="scientific">Ignisphaera aggregans</name>
    <dbReference type="NCBI Taxonomy" id="334771"/>
    <lineage>
        <taxon>Archaea</taxon>
        <taxon>Thermoproteota</taxon>
        <taxon>Thermoprotei</taxon>
        <taxon>Desulfurococcales</taxon>
        <taxon>Desulfurococcaceae</taxon>
        <taxon>Ignisphaera</taxon>
    </lineage>
</organism>
<proteinExistence type="predicted"/>
<dbReference type="PANTHER" id="PTHR42250">
    <property type="entry name" value="ASCH DOMAIN-CONTAINING PROTEIN"/>
    <property type="match status" value="1"/>
</dbReference>
<comment type="caution">
    <text evidence="2">The sequence shown here is derived from an EMBL/GenBank/DDBJ whole genome shotgun (WGS) entry which is preliminary data.</text>
</comment>
<sequence length="103" mass="11819">MKKLIFKLDYAGKILTGEKTTTIRLSTNLRENDIVEVYVGHVRIGKAKVKRVSKKRLSELTEEEIRADGFSSREELLRSLTKIYGSKTISSDPQVYVIEFQLL</sequence>
<dbReference type="CDD" id="cd06552">
    <property type="entry name" value="ASCH_yqfb_like"/>
    <property type="match status" value="1"/>
</dbReference>
<dbReference type="Gene3D" id="2.30.130.30">
    <property type="entry name" value="Hypothetical protein"/>
    <property type="match status" value="1"/>
</dbReference>
<dbReference type="InterPro" id="IPR007374">
    <property type="entry name" value="ASCH_domain"/>
</dbReference>
<dbReference type="SMART" id="SM01022">
    <property type="entry name" value="ASCH"/>
    <property type="match status" value="1"/>
</dbReference>
<accession>A0A7C4BD49</accession>
<evidence type="ECO:0000259" key="1">
    <source>
        <dbReference type="SMART" id="SM01022"/>
    </source>
</evidence>
<protein>
    <submittedName>
        <fullName evidence="2">ASCH domain-containing protein</fullName>
    </submittedName>
</protein>
<feature type="domain" description="ASCH" evidence="1">
    <location>
        <begin position="4"/>
        <end position="103"/>
    </location>
</feature>
<dbReference type="AlphaFoldDB" id="A0A7C4BD49"/>
<evidence type="ECO:0000313" key="2">
    <source>
        <dbReference type="EMBL" id="HGI88431.1"/>
    </source>
</evidence>